<dbReference type="InterPro" id="IPR029058">
    <property type="entry name" value="AB_hydrolase_fold"/>
</dbReference>
<evidence type="ECO:0000256" key="1">
    <source>
        <dbReference type="ARBA" id="ARBA00022801"/>
    </source>
</evidence>
<dbReference type="PANTHER" id="PTHR48081">
    <property type="entry name" value="AB HYDROLASE SUPERFAMILY PROTEIN C4A8.06C"/>
    <property type="match status" value="1"/>
</dbReference>
<dbReference type="Pfam" id="PF07859">
    <property type="entry name" value="Abhydrolase_3"/>
    <property type="match status" value="1"/>
</dbReference>
<dbReference type="Proteomes" id="UP000466431">
    <property type="component" value="Chromosome"/>
</dbReference>
<dbReference type="STRING" id="1249101.BST21_00820"/>
<keyword evidence="1 2" id="KW-0378">Hydrolase</keyword>
<proteinExistence type="predicted"/>
<evidence type="ECO:0000313" key="3">
    <source>
        <dbReference type="Proteomes" id="UP000466431"/>
    </source>
</evidence>
<name>A0A1X0C2N3_MYCCF</name>
<dbReference type="AlphaFoldDB" id="A0A1X0C2N3"/>
<evidence type="ECO:0000313" key="2">
    <source>
        <dbReference type="EMBL" id="BBY43195.1"/>
    </source>
</evidence>
<dbReference type="GO" id="GO:0016787">
    <property type="term" value="F:hydrolase activity"/>
    <property type="evidence" value="ECO:0007669"/>
    <property type="project" value="UniProtKB-KW"/>
</dbReference>
<keyword evidence="3" id="KW-1185">Reference proteome</keyword>
<protein>
    <submittedName>
        <fullName evidence="2">Alpha/beta hydrolase</fullName>
    </submittedName>
</protein>
<dbReference type="KEGG" id="mcee:MCEL_14900"/>
<dbReference type="SUPFAM" id="SSF53474">
    <property type="entry name" value="alpha/beta-Hydrolases"/>
    <property type="match status" value="1"/>
</dbReference>
<dbReference type="InterPro" id="IPR050300">
    <property type="entry name" value="GDXG_lipolytic_enzyme"/>
</dbReference>
<dbReference type="EMBL" id="AP022591">
    <property type="protein sequence ID" value="BBY43195.1"/>
    <property type="molecule type" value="Genomic_DNA"/>
</dbReference>
<dbReference type="InterPro" id="IPR013094">
    <property type="entry name" value="AB_hydrolase_3"/>
</dbReference>
<dbReference type="OrthoDB" id="3181909at2"/>
<dbReference type="Gene3D" id="3.40.50.1820">
    <property type="entry name" value="alpha/beta hydrolase"/>
    <property type="match status" value="1"/>
</dbReference>
<organism evidence="2 3">
    <name type="scientific">Mycolicibacterium celeriflavum</name>
    <name type="common">Mycobacterium celeriflavum</name>
    <dbReference type="NCBI Taxonomy" id="1249101"/>
    <lineage>
        <taxon>Bacteria</taxon>
        <taxon>Bacillati</taxon>
        <taxon>Actinomycetota</taxon>
        <taxon>Actinomycetes</taxon>
        <taxon>Mycobacteriales</taxon>
        <taxon>Mycobacteriaceae</taxon>
        <taxon>Mycolicibacterium</taxon>
    </lineage>
</organism>
<reference evidence="2 3" key="1">
    <citation type="journal article" date="2019" name="Emerg. Microbes Infect.">
        <title>Comprehensive subspecies identification of 175 nontuberculous mycobacteria species based on 7547 genomic profiles.</title>
        <authorList>
            <person name="Matsumoto Y."/>
            <person name="Kinjo T."/>
            <person name="Motooka D."/>
            <person name="Nabeya D."/>
            <person name="Jung N."/>
            <person name="Uechi K."/>
            <person name="Horii T."/>
            <person name="Iida T."/>
            <person name="Fujita J."/>
            <person name="Nakamura S."/>
        </authorList>
    </citation>
    <scope>NUCLEOTIDE SEQUENCE [LARGE SCALE GENOMIC DNA]</scope>
    <source>
        <strain evidence="2 3">JCM 18439</strain>
    </source>
</reference>
<accession>A0A1X0C2N3</accession>
<dbReference type="PANTHER" id="PTHR48081:SF8">
    <property type="entry name" value="ALPHA_BETA HYDROLASE FOLD-3 DOMAIN-CONTAINING PROTEIN-RELATED"/>
    <property type="match status" value="1"/>
</dbReference>
<gene>
    <name evidence="2" type="ORF">MCEL_14900</name>
</gene>
<dbReference type="RefSeq" id="WP_082999862.1">
    <property type="nucleotide sequence ID" value="NZ_AP022591.1"/>
</dbReference>
<sequence>MTIADRLDPALRQLAEARTDLSPGLLGVVRDSLNQRRAETVKAVNDIGVEIENRVAHSVPVRIYRGAPAPAPAVIYCHAGAFVLGNLDTDHLQCVEFARRGGCTVISVDYRLAPEHPYPAALDDALSVLDWVVECAAELGIDAARLAVGGSSAGAALAAGLAQRSAAASAPPVVFQLLHQPVLDDRPTDSKKEFDTTPGFDGPAVELMWRHYLGDTAACAAAVPGRVVELSGVPDAFVSCSDLDPLRDEAVDYALRLMRAEVATELHVFPGTCHGFDSLLPQWETSVRLFELQGAALRRALHRM</sequence>